<keyword evidence="1" id="KW-1133">Transmembrane helix</keyword>
<sequence>MASNNVKYHPENVNNQNLLKNTEINWWLSWPMIVVAFIVFWPVGAFLLLRRINIDKKTALISGKVITIIGWAGISLAVLGFFVSISQGIGKDDIGAITFLLVAGIVLLLVGKKTVKDAEMYKRYIDIVVNQEITSIDNIAATLNVSYESAREHLERMMKKGYFEGAFIDESAREIVLSKKQSQGHTEKGTGLADHMVVVLCKNCGANNTVAKGTIGECEYCGSHISVK</sequence>
<name>A0A3G1KWF7_FORW1</name>
<keyword evidence="3" id="KW-1185">Reference proteome</keyword>
<feature type="transmembrane region" description="Helical" evidence="1">
    <location>
        <begin position="61"/>
        <end position="82"/>
    </location>
</feature>
<keyword evidence="1" id="KW-0812">Transmembrane</keyword>
<dbReference type="KEGG" id="fwa:DCMF_20345"/>
<evidence type="ECO:0000313" key="2">
    <source>
        <dbReference type="EMBL" id="ATW26804.1"/>
    </source>
</evidence>
<gene>
    <name evidence="2" type="ORF">DCMF_20345</name>
</gene>
<reference evidence="2 3" key="1">
    <citation type="submission" date="2016-10" db="EMBL/GenBank/DDBJ databases">
        <title>Complete Genome Sequence of Peptococcaceae strain DCMF.</title>
        <authorList>
            <person name="Edwards R.J."/>
            <person name="Holland S.I."/>
            <person name="Deshpande N.P."/>
            <person name="Wong Y.K."/>
            <person name="Ertan H."/>
            <person name="Manefield M."/>
            <person name="Russell T.L."/>
            <person name="Lee M.J."/>
        </authorList>
    </citation>
    <scope>NUCLEOTIDE SEQUENCE [LARGE SCALE GENOMIC DNA]</scope>
    <source>
        <strain evidence="2 3">DCMF</strain>
    </source>
</reference>
<evidence type="ECO:0000256" key="1">
    <source>
        <dbReference type="SAM" id="Phobius"/>
    </source>
</evidence>
<proteinExistence type="predicted"/>
<keyword evidence="1" id="KW-0472">Membrane</keyword>
<feature type="transmembrane region" description="Helical" evidence="1">
    <location>
        <begin position="94"/>
        <end position="111"/>
    </location>
</feature>
<evidence type="ECO:0000313" key="3">
    <source>
        <dbReference type="Proteomes" id="UP000323521"/>
    </source>
</evidence>
<dbReference type="EMBL" id="CP017634">
    <property type="protein sequence ID" value="ATW26804.1"/>
    <property type="molecule type" value="Genomic_DNA"/>
</dbReference>
<organism evidence="2 3">
    <name type="scientific">Formimonas warabiya</name>
    <dbReference type="NCBI Taxonomy" id="1761012"/>
    <lineage>
        <taxon>Bacteria</taxon>
        <taxon>Bacillati</taxon>
        <taxon>Bacillota</taxon>
        <taxon>Clostridia</taxon>
        <taxon>Eubacteriales</taxon>
        <taxon>Peptococcaceae</taxon>
        <taxon>Candidatus Formimonas</taxon>
    </lineage>
</organism>
<accession>A0A3G1KWF7</accession>
<dbReference type="OrthoDB" id="1864001at2"/>
<dbReference type="AlphaFoldDB" id="A0A3G1KWF7"/>
<protein>
    <recommendedName>
        <fullName evidence="4">Winged helix-turn-helix transcriptional regulator</fullName>
    </recommendedName>
</protein>
<evidence type="ECO:0008006" key="4">
    <source>
        <dbReference type="Google" id="ProtNLM"/>
    </source>
</evidence>
<dbReference type="RefSeq" id="WP_148136125.1">
    <property type="nucleotide sequence ID" value="NZ_CP017634.1"/>
</dbReference>
<feature type="transmembrane region" description="Helical" evidence="1">
    <location>
        <begin position="27"/>
        <end position="49"/>
    </location>
</feature>
<dbReference type="Proteomes" id="UP000323521">
    <property type="component" value="Chromosome"/>
</dbReference>